<evidence type="ECO:0000313" key="2">
    <source>
        <dbReference type="EMBL" id="SHN35427.1"/>
    </source>
</evidence>
<evidence type="ECO:0000259" key="1">
    <source>
        <dbReference type="Pfam" id="PF13454"/>
    </source>
</evidence>
<protein>
    <submittedName>
        <fullName evidence="2">FAD-NAD(P)-binding</fullName>
    </submittedName>
</protein>
<dbReference type="InterPro" id="IPR038732">
    <property type="entry name" value="HpyO/CreE_NAD-binding"/>
</dbReference>
<dbReference type="EMBL" id="FRCX01000008">
    <property type="protein sequence ID" value="SHN35427.1"/>
    <property type="molecule type" value="Genomic_DNA"/>
</dbReference>
<dbReference type="PANTHER" id="PTHR40254:SF1">
    <property type="entry name" value="BLR0577 PROTEIN"/>
    <property type="match status" value="1"/>
</dbReference>
<dbReference type="PANTHER" id="PTHR40254">
    <property type="entry name" value="BLR0577 PROTEIN"/>
    <property type="match status" value="1"/>
</dbReference>
<dbReference type="AlphaFoldDB" id="A0A1M7QUD9"/>
<accession>A0A1M7QUD9</accession>
<dbReference type="InterPro" id="IPR052189">
    <property type="entry name" value="L-asp_N-monooxygenase_NS-form"/>
</dbReference>
<gene>
    <name evidence="2" type="ORF">SAMN05192549_10846</name>
</gene>
<dbReference type="InterPro" id="IPR036188">
    <property type="entry name" value="FAD/NAD-bd_sf"/>
</dbReference>
<sequence>MQRYTVTLIGMGPRGLSVFERLAAAALARQLPLDIVVVDPGECGQGAHLAQQPPYLLINTLACQVTLFPAAGAVQHAPVCATPTLTEWARQAGIPVTDADYLPRSLLGEYLGWCYAQIAAALPACAALTHRRRLAIDLQRRQDGRCEVVLEDGSVVVSDFVCLTTGHGAGHAYPAQQLAHIAAGARVAIQGLGLTAHDVIAGLTVGRGGSFVASGSGLRYLASGREPQLTLCSRNCLPYAARGINQKGVDGRHQPRYFTLDAVAMLRRQSLIQRGTTQLDFERDLLPLLKREMAEVYRATPGAAARDNDALFAELLFPTQDRQFASLAEFRRYFRDWLERDLAEARKGNVASPTKAATDVLRDVRAVLQAVVEHGGLTPASHRRYLAVYHPAINRTAFGPPLRRNEELLALLDAGVIALHAGPGNSIDAHTLRTPFAQGVECWTADVIVMARLAGFSPKTDTSLLIRNVLQRGLVQPYYNGDFHPGGLAINRAGQLLDAQDKVQPELWALGYPAEGPHYYTYALPRPQLRSRQVLDAEQCVMAMAATMEGHREDRQPYETMAAQVHGTV</sequence>
<dbReference type="RefSeq" id="WP_072786839.1">
    <property type="nucleotide sequence ID" value="NZ_FRCX01000008.1"/>
</dbReference>
<reference evidence="3" key="1">
    <citation type="submission" date="2016-11" db="EMBL/GenBank/DDBJ databases">
        <authorList>
            <person name="Varghese N."/>
            <person name="Submissions S."/>
        </authorList>
    </citation>
    <scope>NUCLEOTIDE SEQUENCE [LARGE SCALE GENOMIC DNA]</scope>
    <source>
        <strain evidence="3">Sac-22</strain>
    </source>
</reference>
<dbReference type="Proteomes" id="UP000184339">
    <property type="component" value="Unassembled WGS sequence"/>
</dbReference>
<dbReference type="STRING" id="551987.SAMN05192549_10846"/>
<dbReference type="Pfam" id="PF13454">
    <property type="entry name" value="NAD_binding_9"/>
    <property type="match status" value="1"/>
</dbReference>
<evidence type="ECO:0000313" key="3">
    <source>
        <dbReference type="Proteomes" id="UP000184339"/>
    </source>
</evidence>
<name>A0A1M7QUD9_9BURK</name>
<keyword evidence="3" id="KW-1185">Reference proteome</keyword>
<dbReference type="SUPFAM" id="SSF51905">
    <property type="entry name" value="FAD/NAD(P)-binding domain"/>
    <property type="match status" value="1"/>
</dbReference>
<organism evidence="2 3">
    <name type="scientific">Duganella sacchari</name>
    <dbReference type="NCBI Taxonomy" id="551987"/>
    <lineage>
        <taxon>Bacteria</taxon>
        <taxon>Pseudomonadati</taxon>
        <taxon>Pseudomonadota</taxon>
        <taxon>Betaproteobacteria</taxon>
        <taxon>Burkholderiales</taxon>
        <taxon>Oxalobacteraceae</taxon>
        <taxon>Telluria group</taxon>
        <taxon>Duganella</taxon>
    </lineage>
</organism>
<dbReference type="OrthoDB" id="6309046at2"/>
<feature type="domain" description="FAD-dependent urate hydroxylase HpyO/Asp monooxygenase CreE-like FAD/NAD(P)-binding" evidence="1">
    <location>
        <begin position="8"/>
        <end position="167"/>
    </location>
</feature>
<proteinExistence type="predicted"/>